<organism evidence="6 7">
    <name type="scientific">Raoultella lignicola</name>
    <dbReference type="NCBI Taxonomy" id="3040939"/>
    <lineage>
        <taxon>Bacteria</taxon>
        <taxon>Pseudomonadati</taxon>
        <taxon>Pseudomonadota</taxon>
        <taxon>Gammaproteobacteria</taxon>
        <taxon>Enterobacterales</taxon>
        <taxon>Enterobacteriaceae</taxon>
        <taxon>Klebsiella/Raoultella group</taxon>
        <taxon>Raoultella</taxon>
    </lineage>
</organism>
<dbReference type="RefSeq" id="WP_123754387.1">
    <property type="nucleotide sequence ID" value="NZ_JARXNK020000104.1"/>
</dbReference>
<protein>
    <submittedName>
        <fullName evidence="6">LysR substrate-binding domain-containing protein</fullName>
    </submittedName>
</protein>
<dbReference type="EMBL" id="JARXNK020000104">
    <property type="protein sequence ID" value="MEL0553418.1"/>
    <property type="molecule type" value="Genomic_DNA"/>
</dbReference>
<evidence type="ECO:0000256" key="4">
    <source>
        <dbReference type="ARBA" id="ARBA00023163"/>
    </source>
</evidence>
<dbReference type="PANTHER" id="PTHR30126:SF40">
    <property type="entry name" value="HTH-TYPE TRANSCRIPTIONAL REGULATOR GLTR"/>
    <property type="match status" value="1"/>
</dbReference>
<evidence type="ECO:0000259" key="5">
    <source>
        <dbReference type="PROSITE" id="PS50931"/>
    </source>
</evidence>
<dbReference type="SUPFAM" id="SSF46785">
    <property type="entry name" value="Winged helix' DNA-binding domain"/>
    <property type="match status" value="1"/>
</dbReference>
<evidence type="ECO:0000256" key="1">
    <source>
        <dbReference type="ARBA" id="ARBA00009437"/>
    </source>
</evidence>
<evidence type="ECO:0000256" key="2">
    <source>
        <dbReference type="ARBA" id="ARBA00023015"/>
    </source>
</evidence>
<reference evidence="6 7" key="1">
    <citation type="submission" date="2024-04" db="EMBL/GenBank/DDBJ databases">
        <title>Two novel Raoultella species associated with bleeding cankers of broadleaf hosts, Raoultella scottia sp. nov. and Raoultella lignicola sp. nov.</title>
        <authorList>
            <person name="Brady C.L."/>
        </authorList>
    </citation>
    <scope>NUCLEOTIDE SEQUENCE [LARGE SCALE GENOMIC DNA]</scope>
    <source>
        <strain evidence="6 7">TW_WC1a.1</strain>
    </source>
</reference>
<name>A0ABU9FC07_9ENTR</name>
<dbReference type="InterPro" id="IPR036388">
    <property type="entry name" value="WH-like_DNA-bd_sf"/>
</dbReference>
<dbReference type="Pfam" id="PF03466">
    <property type="entry name" value="LysR_substrate"/>
    <property type="match status" value="1"/>
</dbReference>
<dbReference type="Gene3D" id="1.10.10.10">
    <property type="entry name" value="Winged helix-like DNA-binding domain superfamily/Winged helix DNA-binding domain"/>
    <property type="match status" value="1"/>
</dbReference>
<dbReference type="PANTHER" id="PTHR30126">
    <property type="entry name" value="HTH-TYPE TRANSCRIPTIONAL REGULATOR"/>
    <property type="match status" value="1"/>
</dbReference>
<keyword evidence="2" id="KW-0805">Transcription regulation</keyword>
<dbReference type="Gene3D" id="3.40.190.10">
    <property type="entry name" value="Periplasmic binding protein-like II"/>
    <property type="match status" value="2"/>
</dbReference>
<evidence type="ECO:0000313" key="6">
    <source>
        <dbReference type="EMBL" id="MEL0553418.1"/>
    </source>
</evidence>
<sequence length="280" mass="30277">MNHTTLQIFKMVAQEHSITLAAKKLGRAQSNITTRIQQLEEELGVELFVRGNKKMVLSAAGSCFLDYARRILSLADEAKQALHPATPAGSLRLGSMEAAAISRLMPRLPAFRAACPEVELTLQVMPTQPLIEQVLNATLDCALVCLPLTAEDEPACPAEIEFAELYVEQLMLVTAEKPGNIRLAAFPRGCSYRAIAEAHFAADGNVDIQDVGSYQAMIACVASGGYAGILPQSVIERMTLPQGSQLQAIQPARTQLIWRRGYGSPALTELRRVMTSATAG</sequence>
<evidence type="ECO:0000313" key="7">
    <source>
        <dbReference type="Proteomes" id="UP001312893"/>
    </source>
</evidence>
<dbReference type="SUPFAM" id="SSF53850">
    <property type="entry name" value="Periplasmic binding protein-like II"/>
    <property type="match status" value="1"/>
</dbReference>
<keyword evidence="7" id="KW-1185">Reference proteome</keyword>
<comment type="similarity">
    <text evidence="1">Belongs to the LysR transcriptional regulatory family.</text>
</comment>
<feature type="domain" description="HTH lysR-type" evidence="5">
    <location>
        <begin position="1"/>
        <end position="58"/>
    </location>
</feature>
<dbReference type="PRINTS" id="PR00039">
    <property type="entry name" value="HTHLYSR"/>
</dbReference>
<dbReference type="PROSITE" id="PS50931">
    <property type="entry name" value="HTH_LYSR"/>
    <property type="match status" value="1"/>
</dbReference>
<gene>
    <name evidence="6" type="ORF">QFI96_017125</name>
</gene>
<dbReference type="InterPro" id="IPR036390">
    <property type="entry name" value="WH_DNA-bd_sf"/>
</dbReference>
<dbReference type="InterPro" id="IPR005119">
    <property type="entry name" value="LysR_subst-bd"/>
</dbReference>
<dbReference type="Proteomes" id="UP001312893">
    <property type="component" value="Unassembled WGS sequence"/>
</dbReference>
<comment type="caution">
    <text evidence="6">The sequence shown here is derived from an EMBL/GenBank/DDBJ whole genome shotgun (WGS) entry which is preliminary data.</text>
</comment>
<keyword evidence="4" id="KW-0804">Transcription</keyword>
<dbReference type="InterPro" id="IPR000847">
    <property type="entry name" value="LysR_HTH_N"/>
</dbReference>
<dbReference type="Pfam" id="PF00126">
    <property type="entry name" value="HTH_1"/>
    <property type="match status" value="1"/>
</dbReference>
<evidence type="ECO:0000256" key="3">
    <source>
        <dbReference type="ARBA" id="ARBA00023125"/>
    </source>
</evidence>
<accession>A0ABU9FC07</accession>
<keyword evidence="3" id="KW-0238">DNA-binding</keyword>
<proteinExistence type="inferred from homology"/>